<proteinExistence type="predicted"/>
<comment type="caution">
    <text evidence="3">The sequence shown here is derived from an EMBL/GenBank/DDBJ whole genome shotgun (WGS) entry which is preliminary data.</text>
</comment>
<evidence type="ECO:0000313" key="4">
    <source>
        <dbReference type="Proteomes" id="UP001274830"/>
    </source>
</evidence>
<evidence type="ECO:0000313" key="3">
    <source>
        <dbReference type="EMBL" id="KAK3675434.1"/>
    </source>
</evidence>
<accession>A0AAE0WPL0</accession>
<sequence>MLLSASELEKSSQIEPSILKVSYEIYQYAQEDPTPPADWQDAKSIADFMDSVETNAMAQLGPAEATLIEEEHQITMRDGYQSKIKIHHPAEKPASGSPLIVLLYGGGFISGSRHQLTPNARALVRLFNAVVVNIDYRLSPEHKWPVPAHDAWDSLQWIAAHARSDLHADPKRGFLIGGASAGACLSAALTNLSIQLQMSPPLTGQWLAVPSLMEAEHVPFEYNDYFLSREHNKTAPGLDVAALEAIAQHTGASNTSELRFPILFHTNKLIDFAKIPPTFFTVSGMDPLRDDVLIYDEVLKEAGVKTKVDLYYGCPHASWAFMPGEQNTVKALGDINTGFGWLLGKEITREQAMEAYAPSV</sequence>
<dbReference type="InterPro" id="IPR029058">
    <property type="entry name" value="AB_hydrolase_fold"/>
</dbReference>
<protein>
    <recommendedName>
        <fullName evidence="2">Alpha/beta hydrolase fold-3 domain-containing protein</fullName>
    </recommendedName>
</protein>
<evidence type="ECO:0000256" key="1">
    <source>
        <dbReference type="ARBA" id="ARBA00022801"/>
    </source>
</evidence>
<dbReference type="Proteomes" id="UP001274830">
    <property type="component" value="Unassembled WGS sequence"/>
</dbReference>
<dbReference type="Gene3D" id="3.40.50.1820">
    <property type="entry name" value="alpha/beta hydrolase"/>
    <property type="match status" value="1"/>
</dbReference>
<gene>
    <name evidence="3" type="ORF">LTR78_004517</name>
</gene>
<keyword evidence="4" id="KW-1185">Reference proteome</keyword>
<feature type="domain" description="Alpha/beta hydrolase fold-3" evidence="2">
    <location>
        <begin position="101"/>
        <end position="317"/>
    </location>
</feature>
<dbReference type="AlphaFoldDB" id="A0AAE0WPL0"/>
<dbReference type="SUPFAM" id="SSF53474">
    <property type="entry name" value="alpha/beta-Hydrolases"/>
    <property type="match status" value="1"/>
</dbReference>
<name>A0AAE0WPL0_9PEZI</name>
<dbReference type="GO" id="GO:0016787">
    <property type="term" value="F:hydrolase activity"/>
    <property type="evidence" value="ECO:0007669"/>
    <property type="project" value="UniProtKB-KW"/>
</dbReference>
<organism evidence="3 4">
    <name type="scientific">Recurvomyces mirabilis</name>
    <dbReference type="NCBI Taxonomy" id="574656"/>
    <lineage>
        <taxon>Eukaryota</taxon>
        <taxon>Fungi</taxon>
        <taxon>Dikarya</taxon>
        <taxon>Ascomycota</taxon>
        <taxon>Pezizomycotina</taxon>
        <taxon>Dothideomycetes</taxon>
        <taxon>Dothideomycetidae</taxon>
        <taxon>Mycosphaerellales</taxon>
        <taxon>Teratosphaeriaceae</taxon>
        <taxon>Recurvomyces</taxon>
    </lineage>
</organism>
<dbReference type="PANTHER" id="PTHR48081">
    <property type="entry name" value="AB HYDROLASE SUPERFAMILY PROTEIN C4A8.06C"/>
    <property type="match status" value="1"/>
</dbReference>
<keyword evidence="1" id="KW-0378">Hydrolase</keyword>
<reference evidence="3" key="1">
    <citation type="submission" date="2023-07" db="EMBL/GenBank/DDBJ databases">
        <title>Black Yeasts Isolated from many extreme environments.</title>
        <authorList>
            <person name="Coleine C."/>
            <person name="Stajich J.E."/>
            <person name="Selbmann L."/>
        </authorList>
    </citation>
    <scope>NUCLEOTIDE SEQUENCE</scope>
    <source>
        <strain evidence="3">CCFEE 5485</strain>
    </source>
</reference>
<dbReference type="EMBL" id="JAUTXT010000014">
    <property type="protein sequence ID" value="KAK3675434.1"/>
    <property type="molecule type" value="Genomic_DNA"/>
</dbReference>
<dbReference type="PANTHER" id="PTHR48081:SF8">
    <property type="entry name" value="ALPHA_BETA HYDROLASE FOLD-3 DOMAIN-CONTAINING PROTEIN-RELATED"/>
    <property type="match status" value="1"/>
</dbReference>
<dbReference type="Pfam" id="PF07859">
    <property type="entry name" value="Abhydrolase_3"/>
    <property type="match status" value="1"/>
</dbReference>
<evidence type="ECO:0000259" key="2">
    <source>
        <dbReference type="Pfam" id="PF07859"/>
    </source>
</evidence>
<dbReference type="InterPro" id="IPR013094">
    <property type="entry name" value="AB_hydrolase_3"/>
</dbReference>
<dbReference type="InterPro" id="IPR050300">
    <property type="entry name" value="GDXG_lipolytic_enzyme"/>
</dbReference>